<sequence>MNRFSLNRFSLNHATTKFWDQTEAIEACARVGIGIGLWREPVADKGLAATAKQVRDAGVAVTSLCRGGFLTGGGTEALADNRRAIDEAAALGTSELVMVCGGIVDWAAGLDGARARVAEALAELAPYAKQCGVRLAIEPLHPMFASDRCVVSTLDQAIELASPFEPDVVGVVVDTYHIWWDPTVFAAIERAAGRIAAFQVADWITPLPAGVLTGRGQLGDGCVDFRRFRMAVEAAGYTGPIEVELFNDEIWARPGPQVLAETMQRYRDHVA</sequence>
<keyword evidence="3" id="KW-1185">Reference proteome</keyword>
<name>A0A543AVD2_9ACTN</name>
<feature type="domain" description="Xylose isomerase-like TIM barrel" evidence="1">
    <location>
        <begin position="38"/>
        <end position="268"/>
    </location>
</feature>
<dbReference type="InterPro" id="IPR050312">
    <property type="entry name" value="IolE/XylAMocC-like"/>
</dbReference>
<comment type="caution">
    <text evidence="2">The sequence shown here is derived from an EMBL/GenBank/DDBJ whole genome shotgun (WGS) entry which is preliminary data.</text>
</comment>
<dbReference type="Pfam" id="PF01261">
    <property type="entry name" value="AP_endonuc_2"/>
    <property type="match status" value="1"/>
</dbReference>
<dbReference type="PANTHER" id="PTHR12110:SF52">
    <property type="entry name" value="XYLOSE ISOMERASE"/>
    <property type="match status" value="1"/>
</dbReference>
<dbReference type="Proteomes" id="UP000317043">
    <property type="component" value="Unassembled WGS sequence"/>
</dbReference>
<reference evidence="2 3" key="1">
    <citation type="submission" date="2019-06" db="EMBL/GenBank/DDBJ databases">
        <title>Sequencing the genomes of 1000 actinobacteria strains.</title>
        <authorList>
            <person name="Klenk H.-P."/>
        </authorList>
    </citation>
    <scope>NUCLEOTIDE SEQUENCE [LARGE SCALE GENOMIC DNA]</scope>
    <source>
        <strain evidence="2 3">DSM 45928</strain>
    </source>
</reference>
<accession>A0A543AVD2</accession>
<dbReference type="AlphaFoldDB" id="A0A543AVD2"/>
<dbReference type="GO" id="GO:0016853">
    <property type="term" value="F:isomerase activity"/>
    <property type="evidence" value="ECO:0007669"/>
    <property type="project" value="UniProtKB-KW"/>
</dbReference>
<protein>
    <submittedName>
        <fullName evidence="2">Sugar phosphate isomerase/epimerase</fullName>
    </submittedName>
</protein>
<gene>
    <name evidence="2" type="ORF">FB566_2046</name>
</gene>
<dbReference type="SUPFAM" id="SSF51658">
    <property type="entry name" value="Xylose isomerase-like"/>
    <property type="match status" value="1"/>
</dbReference>
<evidence type="ECO:0000313" key="3">
    <source>
        <dbReference type="Proteomes" id="UP000317043"/>
    </source>
</evidence>
<dbReference type="Gene3D" id="3.20.20.150">
    <property type="entry name" value="Divalent-metal-dependent TIM barrel enzymes"/>
    <property type="match status" value="1"/>
</dbReference>
<keyword evidence="2" id="KW-0413">Isomerase</keyword>
<evidence type="ECO:0000313" key="2">
    <source>
        <dbReference type="EMBL" id="TQL76514.1"/>
    </source>
</evidence>
<dbReference type="PANTHER" id="PTHR12110">
    <property type="entry name" value="HYDROXYPYRUVATE ISOMERASE"/>
    <property type="match status" value="1"/>
</dbReference>
<evidence type="ECO:0000259" key="1">
    <source>
        <dbReference type="Pfam" id="PF01261"/>
    </source>
</evidence>
<dbReference type="InterPro" id="IPR036237">
    <property type="entry name" value="Xyl_isomerase-like_sf"/>
</dbReference>
<dbReference type="EMBL" id="VFOW01000001">
    <property type="protein sequence ID" value="TQL76514.1"/>
    <property type="molecule type" value="Genomic_DNA"/>
</dbReference>
<dbReference type="RefSeq" id="WP_246100039.1">
    <property type="nucleotide sequence ID" value="NZ_JBHTGS010000001.1"/>
</dbReference>
<proteinExistence type="predicted"/>
<dbReference type="InterPro" id="IPR013022">
    <property type="entry name" value="Xyl_isomerase-like_TIM-brl"/>
</dbReference>
<dbReference type="InParanoid" id="A0A543AVD2"/>
<organism evidence="2 3">
    <name type="scientific">Stackebrandtia endophytica</name>
    <dbReference type="NCBI Taxonomy" id="1496996"/>
    <lineage>
        <taxon>Bacteria</taxon>
        <taxon>Bacillati</taxon>
        <taxon>Actinomycetota</taxon>
        <taxon>Actinomycetes</taxon>
        <taxon>Glycomycetales</taxon>
        <taxon>Glycomycetaceae</taxon>
        <taxon>Stackebrandtia</taxon>
    </lineage>
</organism>